<protein>
    <submittedName>
        <fullName evidence="1">Uncharacterized protein</fullName>
    </submittedName>
</protein>
<organism evidence="1">
    <name type="scientific">Lepeophtheirus salmonis</name>
    <name type="common">Salmon louse</name>
    <name type="synonym">Caligus salmonis</name>
    <dbReference type="NCBI Taxonomy" id="72036"/>
    <lineage>
        <taxon>Eukaryota</taxon>
        <taxon>Metazoa</taxon>
        <taxon>Ecdysozoa</taxon>
        <taxon>Arthropoda</taxon>
        <taxon>Crustacea</taxon>
        <taxon>Multicrustacea</taxon>
        <taxon>Hexanauplia</taxon>
        <taxon>Copepoda</taxon>
        <taxon>Siphonostomatoida</taxon>
        <taxon>Caligidae</taxon>
        <taxon>Lepeophtheirus</taxon>
    </lineage>
</organism>
<name>A0A0K2UYG4_LEPSM</name>
<accession>A0A0K2UYG4</accession>
<evidence type="ECO:0000313" key="1">
    <source>
        <dbReference type="EMBL" id="CDW43314.1"/>
    </source>
</evidence>
<dbReference type="AlphaFoldDB" id="A0A0K2UYG4"/>
<reference evidence="1" key="1">
    <citation type="submission" date="2014-05" db="EMBL/GenBank/DDBJ databases">
        <authorList>
            <person name="Chronopoulou M."/>
        </authorList>
    </citation>
    <scope>NUCLEOTIDE SEQUENCE</scope>
    <source>
        <tissue evidence="1">Whole organism</tissue>
    </source>
</reference>
<proteinExistence type="predicted"/>
<sequence>KKKPKVNTQINANDISLDQLQSAVTRKKKIHSSDYQFLKNGLAKKYTGFSSLLIKFG</sequence>
<dbReference type="EMBL" id="HACA01025953">
    <property type="protein sequence ID" value="CDW43314.1"/>
    <property type="molecule type" value="Transcribed_RNA"/>
</dbReference>
<feature type="non-terminal residue" evidence="1">
    <location>
        <position position="1"/>
    </location>
</feature>
<feature type="non-terminal residue" evidence="1">
    <location>
        <position position="57"/>
    </location>
</feature>